<gene>
    <name evidence="2" type="ORF">HYPSUDRAFT_57717</name>
</gene>
<evidence type="ECO:0000313" key="2">
    <source>
        <dbReference type="EMBL" id="KJA17468.1"/>
    </source>
</evidence>
<feature type="region of interest" description="Disordered" evidence="1">
    <location>
        <begin position="1"/>
        <end position="26"/>
    </location>
</feature>
<name>A0A0D2M2Q7_HYPSF</name>
<dbReference type="EMBL" id="KN817603">
    <property type="protein sequence ID" value="KJA17468.1"/>
    <property type="molecule type" value="Genomic_DNA"/>
</dbReference>
<accession>A0A0D2M2Q7</accession>
<sequence>MQDKPNKKDPSCNASQSPSISHNSLPEDIPRNILAFRTITTLLSRIQQGRASQVPQPYTAQLNRDERRELKISNAFSTLAVIEHEIVAVVTNRDTETLEVIASIQSPNDNFSYIERSNSLFSGLTSQNFQSVEIPQNHSKDAPQPTVLSTAEAITDAKVLAGLALVDDEAIKLSHPTAAKHLWILSKLLCMKEPSNDGPKRDITALINRIRRYIIATCYPKMNRRMQHRLSRSYVQSLGGITAFQFSESERDGLPPKDEIESDRRFLVNILLPLASDSIYKTKTPKLLEQAQLAYDLKPFQLYTNETCTEFHQLFIEILQGFETSLDELAQTRGAEEVSTRGSDEFKENVRLVLVHGYGLQMLSKGAGLKMHLKTIAPLLINNPVLRSESEMSILNAGAEQQELELDRDVEAVRPFASKEGAEIPLWMSYINWLELMVTYFDAVSTLVCYVTGQYFNHEAISIRILVAPPVDRRLLPWQELFADSTLFPTLPDYDAGFSCAGWHINNADILEFLSNALDTLSKAEAAKITWDEKDVKQTILNIEAVQSFKLPEWEERAEDILVKLRGLDGLSPGADLVQEISTDIRSLCKSSTFFTSLEDNRGFSGTLHCEACLGFQVGSIIGSSERRGGVIARDSHNSVTACTLPTWLPGNIVDSMNQHFGGLLRQKLVDMIVKHTRNCT</sequence>
<dbReference type="Proteomes" id="UP000054270">
    <property type="component" value="Unassembled WGS sequence"/>
</dbReference>
<feature type="compositionally biased region" description="Polar residues" evidence="1">
    <location>
        <begin position="12"/>
        <end position="24"/>
    </location>
</feature>
<evidence type="ECO:0000313" key="3">
    <source>
        <dbReference type="Proteomes" id="UP000054270"/>
    </source>
</evidence>
<dbReference type="OrthoDB" id="3070940at2759"/>
<feature type="compositionally biased region" description="Basic and acidic residues" evidence="1">
    <location>
        <begin position="1"/>
        <end position="10"/>
    </location>
</feature>
<organism evidence="2 3">
    <name type="scientific">Hypholoma sublateritium (strain FD-334 SS-4)</name>
    <dbReference type="NCBI Taxonomy" id="945553"/>
    <lineage>
        <taxon>Eukaryota</taxon>
        <taxon>Fungi</taxon>
        <taxon>Dikarya</taxon>
        <taxon>Basidiomycota</taxon>
        <taxon>Agaricomycotina</taxon>
        <taxon>Agaricomycetes</taxon>
        <taxon>Agaricomycetidae</taxon>
        <taxon>Agaricales</taxon>
        <taxon>Agaricineae</taxon>
        <taxon>Strophariaceae</taxon>
        <taxon>Hypholoma</taxon>
    </lineage>
</organism>
<reference evidence="3" key="1">
    <citation type="submission" date="2014-04" db="EMBL/GenBank/DDBJ databases">
        <title>Evolutionary Origins and Diversification of the Mycorrhizal Mutualists.</title>
        <authorList>
            <consortium name="DOE Joint Genome Institute"/>
            <consortium name="Mycorrhizal Genomics Consortium"/>
            <person name="Kohler A."/>
            <person name="Kuo A."/>
            <person name="Nagy L.G."/>
            <person name="Floudas D."/>
            <person name="Copeland A."/>
            <person name="Barry K.W."/>
            <person name="Cichocki N."/>
            <person name="Veneault-Fourrey C."/>
            <person name="LaButti K."/>
            <person name="Lindquist E.A."/>
            <person name="Lipzen A."/>
            <person name="Lundell T."/>
            <person name="Morin E."/>
            <person name="Murat C."/>
            <person name="Riley R."/>
            <person name="Ohm R."/>
            <person name="Sun H."/>
            <person name="Tunlid A."/>
            <person name="Henrissat B."/>
            <person name="Grigoriev I.V."/>
            <person name="Hibbett D.S."/>
            <person name="Martin F."/>
        </authorList>
    </citation>
    <scope>NUCLEOTIDE SEQUENCE [LARGE SCALE GENOMIC DNA]</scope>
    <source>
        <strain evidence="3">FD-334 SS-4</strain>
    </source>
</reference>
<evidence type="ECO:0000256" key="1">
    <source>
        <dbReference type="SAM" id="MobiDB-lite"/>
    </source>
</evidence>
<keyword evidence="3" id="KW-1185">Reference proteome</keyword>
<protein>
    <submittedName>
        <fullName evidence="2">Uncharacterized protein</fullName>
    </submittedName>
</protein>
<proteinExistence type="predicted"/>
<dbReference type="AlphaFoldDB" id="A0A0D2M2Q7"/>